<keyword evidence="2" id="KW-0812">Transmembrane</keyword>
<reference evidence="3 4" key="1">
    <citation type="journal article" date="2014" name="Genome Announc.">
        <title>Trypanosoma cruzi Clone Dm28c Draft Genome Sequence.</title>
        <authorList>
            <person name="Grisard E.C."/>
            <person name="Teixeira S.M."/>
            <person name="de Almeida L.G."/>
            <person name="Stoco P.H."/>
            <person name="Gerber A.L."/>
            <person name="Talavera-Lopez C."/>
            <person name="Lima O.C."/>
            <person name="Andersson B."/>
            <person name="de Vasconcelos A.T."/>
        </authorList>
    </citation>
    <scope>NUCLEOTIDE SEQUENCE [LARGE SCALE GENOMIC DNA]</scope>
    <source>
        <strain evidence="3 4">Dm28c</strain>
    </source>
</reference>
<proteinExistence type="predicted"/>
<sequence length="164" mass="19334">MRYVCVCVFHRNGAVEKGGGGKTPEEMRNERKEEEEITGEFWHDVKRTRHHKRGIERKKERRGHTQTQTNSKKEMRLRERKKKKKKKQGGGEWKVSGPNFSPLPFSLPYFSFFFLLLCVFHAGECVVDVFFFFFFPLKAVKKRKIDFPPLPLPNTTASFFFLSV</sequence>
<gene>
    <name evidence="3" type="ORF">TCDM_08682</name>
</gene>
<feature type="compositionally biased region" description="Basic residues" evidence="1">
    <location>
        <begin position="46"/>
        <end position="64"/>
    </location>
</feature>
<keyword evidence="2" id="KW-1133">Transmembrane helix</keyword>
<dbReference type="AlphaFoldDB" id="V5BGA5"/>
<evidence type="ECO:0000256" key="1">
    <source>
        <dbReference type="SAM" id="MobiDB-lite"/>
    </source>
</evidence>
<protein>
    <submittedName>
        <fullName evidence="3">Uncharacterized protein</fullName>
    </submittedName>
</protein>
<evidence type="ECO:0000313" key="3">
    <source>
        <dbReference type="EMBL" id="ESS63483.1"/>
    </source>
</evidence>
<feature type="transmembrane region" description="Helical" evidence="2">
    <location>
        <begin position="109"/>
        <end position="135"/>
    </location>
</feature>
<dbReference type="EMBL" id="AYLP01000125">
    <property type="protein sequence ID" value="ESS63483.1"/>
    <property type="molecule type" value="Genomic_DNA"/>
</dbReference>
<feature type="compositionally biased region" description="Basic residues" evidence="1">
    <location>
        <begin position="78"/>
        <end position="88"/>
    </location>
</feature>
<evidence type="ECO:0000313" key="4">
    <source>
        <dbReference type="Proteomes" id="UP000017861"/>
    </source>
</evidence>
<name>V5BGA5_TRYCR</name>
<dbReference type="VEuPathDB" id="TriTrypDB:TCDM_08682"/>
<organism evidence="3 4">
    <name type="scientific">Trypanosoma cruzi Dm28c</name>
    <dbReference type="NCBI Taxonomy" id="1416333"/>
    <lineage>
        <taxon>Eukaryota</taxon>
        <taxon>Discoba</taxon>
        <taxon>Euglenozoa</taxon>
        <taxon>Kinetoplastea</taxon>
        <taxon>Metakinetoplastina</taxon>
        <taxon>Trypanosomatida</taxon>
        <taxon>Trypanosomatidae</taxon>
        <taxon>Trypanosoma</taxon>
        <taxon>Schizotrypanum</taxon>
    </lineage>
</organism>
<accession>V5BGA5</accession>
<evidence type="ECO:0000256" key="2">
    <source>
        <dbReference type="SAM" id="Phobius"/>
    </source>
</evidence>
<keyword evidence="2" id="KW-0472">Membrane</keyword>
<comment type="caution">
    <text evidence="3">The sequence shown here is derived from an EMBL/GenBank/DDBJ whole genome shotgun (WGS) entry which is preliminary data.</text>
</comment>
<feature type="region of interest" description="Disordered" evidence="1">
    <location>
        <begin position="14"/>
        <end position="93"/>
    </location>
</feature>
<dbReference type="Proteomes" id="UP000017861">
    <property type="component" value="Unassembled WGS sequence"/>
</dbReference>
<feature type="compositionally biased region" description="Basic and acidic residues" evidence="1">
    <location>
        <begin position="23"/>
        <end position="34"/>
    </location>
</feature>